<feature type="region of interest" description="Disordered" evidence="1">
    <location>
        <begin position="118"/>
        <end position="142"/>
    </location>
</feature>
<comment type="caution">
    <text evidence="2">The sequence shown here is derived from an EMBL/GenBank/DDBJ whole genome shotgun (WGS) entry which is preliminary data.</text>
</comment>
<dbReference type="InterPro" id="IPR005247">
    <property type="entry name" value="YbhB_YbcL/LppC-like"/>
</dbReference>
<dbReference type="Proteomes" id="UP000188729">
    <property type="component" value="Unassembled WGS sequence"/>
</dbReference>
<accession>A0A1V2EWK3</accession>
<dbReference type="NCBIfam" id="TIGR00481">
    <property type="entry name" value="YbhB/YbcL family Raf kinase inhibitor-like protein"/>
    <property type="match status" value="1"/>
</dbReference>
<dbReference type="Pfam" id="PF01161">
    <property type="entry name" value="PBP"/>
    <property type="match status" value="1"/>
</dbReference>
<keyword evidence="3" id="KW-1185">Reference proteome</keyword>
<dbReference type="PANTHER" id="PTHR30289:SF1">
    <property type="entry name" value="PEBP (PHOSPHATIDYLETHANOLAMINE-BINDING PROTEIN) FAMILY PROTEIN"/>
    <property type="match status" value="1"/>
</dbReference>
<dbReference type="STRING" id="1915074.SPHI_13450"/>
<dbReference type="InterPro" id="IPR008914">
    <property type="entry name" value="PEBP"/>
</dbReference>
<organism evidence="2 3">
    <name type="scientific">Sphingomonas jeddahensis</name>
    <dbReference type="NCBI Taxonomy" id="1915074"/>
    <lineage>
        <taxon>Bacteria</taxon>
        <taxon>Pseudomonadati</taxon>
        <taxon>Pseudomonadota</taxon>
        <taxon>Alphaproteobacteria</taxon>
        <taxon>Sphingomonadales</taxon>
        <taxon>Sphingomonadaceae</taxon>
        <taxon>Sphingomonas</taxon>
    </lineage>
</organism>
<dbReference type="CDD" id="cd00865">
    <property type="entry name" value="PEBP_bact_arch"/>
    <property type="match status" value="1"/>
</dbReference>
<evidence type="ECO:0000313" key="2">
    <source>
        <dbReference type="EMBL" id="ONF96559.1"/>
    </source>
</evidence>
<dbReference type="EMBL" id="MPSB01000004">
    <property type="protein sequence ID" value="ONF96559.1"/>
    <property type="molecule type" value="Genomic_DNA"/>
</dbReference>
<dbReference type="AlphaFoldDB" id="A0A1V2EWK3"/>
<dbReference type="Gene3D" id="3.90.280.10">
    <property type="entry name" value="PEBP-like"/>
    <property type="match status" value="1"/>
</dbReference>
<dbReference type="OrthoDB" id="9797506at2"/>
<evidence type="ECO:0000256" key="1">
    <source>
        <dbReference type="SAM" id="MobiDB-lite"/>
    </source>
</evidence>
<evidence type="ECO:0000313" key="3">
    <source>
        <dbReference type="Proteomes" id="UP000188729"/>
    </source>
</evidence>
<dbReference type="InterPro" id="IPR036610">
    <property type="entry name" value="PEBP-like_sf"/>
</dbReference>
<proteinExistence type="predicted"/>
<dbReference type="SUPFAM" id="SSF49777">
    <property type="entry name" value="PEBP-like"/>
    <property type="match status" value="1"/>
</dbReference>
<gene>
    <name evidence="2" type="ORF">SPHI_13450</name>
</gene>
<dbReference type="RefSeq" id="WP_076744104.1">
    <property type="nucleotide sequence ID" value="NZ_MPSB01000004.1"/>
</dbReference>
<protein>
    <submittedName>
        <fullName evidence="2">Putative kinase inhibitor protein</fullName>
    </submittedName>
</protein>
<sequence length="215" mass="21796">MLEHIPAWLGASLGNVRAGASKLAIVQPELGGRFGAIDLSSPAFAQDARLPSRFTADGDGVSPPLVWGALPPETAMLALLVEDADAPAIQPLVHAIVWGVPADAGRLAEGAIVADGPGEAAHGDVGRNSSFSEGWLPPDPPTGHGEHRYVFQLFALDAGVEDPGQSPGRSALVRAMAGHVLAAGLLIGTYSRGEEAGVAPSRSAAQPTPLAAAST</sequence>
<reference evidence="2 3" key="1">
    <citation type="submission" date="2016-11" db="EMBL/GenBank/DDBJ databases">
        <title>Genome sequence of Sphingomonas jeddahensis G39.</title>
        <authorList>
            <person name="Poehlein A."/>
            <person name="Wuebbeler J.H."/>
            <person name="Steinbuechel A."/>
            <person name="Daniel R."/>
        </authorList>
    </citation>
    <scope>NUCLEOTIDE SEQUENCE [LARGE SCALE GENOMIC DNA]</scope>
    <source>
        <strain evidence="2 3">G39</strain>
    </source>
</reference>
<name>A0A1V2EWK3_9SPHN</name>
<dbReference type="PANTHER" id="PTHR30289">
    <property type="entry name" value="UNCHARACTERIZED PROTEIN YBCL-RELATED"/>
    <property type="match status" value="1"/>
</dbReference>